<accession>A0ABN0DMP7</accession>
<proteinExistence type="inferred from homology"/>
<keyword evidence="3" id="KW-1003">Cell membrane</keyword>
<evidence type="ECO:0000313" key="11">
    <source>
        <dbReference type="EMBL" id="EHG23322.1"/>
    </source>
</evidence>
<evidence type="ECO:0000313" key="12">
    <source>
        <dbReference type="Proteomes" id="UP000003175"/>
    </source>
</evidence>
<keyword evidence="2 8" id="KW-0813">Transport</keyword>
<reference evidence="11 12" key="1">
    <citation type="submission" date="2011-08" db="EMBL/GenBank/DDBJ databases">
        <title>The Genome Sequence of Selenomonas noxia F0398.</title>
        <authorList>
            <consortium name="The Broad Institute Genome Sequencing Platform"/>
            <person name="Earl A."/>
            <person name="Ward D."/>
            <person name="Feldgarden M."/>
            <person name="Gevers D."/>
            <person name="Izard J."/>
            <person name="Ganesan A."/>
            <person name="Blanton J.M."/>
            <person name="Baranova O.V."/>
            <person name="Tanner A.C."/>
            <person name="Dewhirst F.E."/>
            <person name="Young S.K."/>
            <person name="Zeng Q."/>
            <person name="Gargeya S."/>
            <person name="Fitzgerald M."/>
            <person name="Haas B."/>
            <person name="Abouelleil A."/>
            <person name="Alvarado L."/>
            <person name="Arachchi H.M."/>
            <person name="Berlin A."/>
            <person name="Brown A."/>
            <person name="Chapman S.B."/>
            <person name="Chen Z."/>
            <person name="Dunbar C."/>
            <person name="Freedman E."/>
            <person name="Gearin G."/>
            <person name="Gellesch M."/>
            <person name="Goldberg J."/>
            <person name="Griggs A."/>
            <person name="Gujja S."/>
            <person name="Heiman D."/>
            <person name="Howarth C."/>
            <person name="Larson L."/>
            <person name="Lui A."/>
            <person name="MacDonald P.J.P."/>
            <person name="Montmayeur A."/>
            <person name="Murphy C."/>
            <person name="Neiman D."/>
            <person name="Pearson M."/>
            <person name="Priest M."/>
            <person name="Roberts A."/>
            <person name="Saif S."/>
            <person name="Shea T."/>
            <person name="Shenoy N."/>
            <person name="Sisk P."/>
            <person name="Stolte C."/>
            <person name="Sykes S."/>
            <person name="Wortman J."/>
            <person name="Nusbaum C."/>
            <person name="Birren B."/>
        </authorList>
    </citation>
    <scope>NUCLEOTIDE SEQUENCE [LARGE SCALE GENOMIC DNA]</scope>
    <source>
        <strain evidence="11 12">F0398</strain>
    </source>
</reference>
<evidence type="ECO:0000256" key="5">
    <source>
        <dbReference type="ARBA" id="ARBA00022927"/>
    </source>
</evidence>
<dbReference type="EMBL" id="ADGH01000019">
    <property type="protein sequence ID" value="EHG23322.1"/>
    <property type="molecule type" value="Genomic_DNA"/>
</dbReference>
<dbReference type="RefSeq" id="WP_006697067.1">
    <property type="nucleotide sequence ID" value="NZ_JH376862.1"/>
</dbReference>
<gene>
    <name evidence="11" type="ORF">HMPREF9432_01902</name>
</gene>
<evidence type="ECO:0000256" key="1">
    <source>
        <dbReference type="ARBA" id="ARBA00004651"/>
    </source>
</evidence>
<evidence type="ECO:0000256" key="8">
    <source>
        <dbReference type="RuleBase" id="RU004057"/>
    </source>
</evidence>
<evidence type="ECO:0000256" key="2">
    <source>
        <dbReference type="ARBA" id="ARBA00022448"/>
    </source>
</evidence>
<protein>
    <recommendedName>
        <fullName evidence="10">MotA/TolQ/ExbB proton channel domain-containing protein</fullName>
    </recommendedName>
</protein>
<dbReference type="PANTHER" id="PTHR30625">
    <property type="entry name" value="PROTEIN TOLQ"/>
    <property type="match status" value="1"/>
</dbReference>
<evidence type="ECO:0000256" key="9">
    <source>
        <dbReference type="SAM" id="Phobius"/>
    </source>
</evidence>
<feature type="transmembrane region" description="Helical" evidence="9">
    <location>
        <begin position="113"/>
        <end position="138"/>
    </location>
</feature>
<evidence type="ECO:0000256" key="4">
    <source>
        <dbReference type="ARBA" id="ARBA00022692"/>
    </source>
</evidence>
<dbReference type="InterPro" id="IPR050790">
    <property type="entry name" value="ExbB/TolQ_transport"/>
</dbReference>
<organism evidence="11 12">
    <name type="scientific">Selenomonas noxia F0398</name>
    <dbReference type="NCBI Taxonomy" id="702437"/>
    <lineage>
        <taxon>Bacteria</taxon>
        <taxon>Bacillati</taxon>
        <taxon>Bacillota</taxon>
        <taxon>Negativicutes</taxon>
        <taxon>Selenomonadales</taxon>
        <taxon>Selenomonadaceae</taxon>
        <taxon>Selenomonas</taxon>
    </lineage>
</organism>
<sequence length="229" mass="24739">MDFIAQGIEFFRHGGIVMYFLLAASIFVVFIGIERTFYFSRMDAGRAFAHAFMLDVANAKFKDAVALTESRRGAIADILFSAIAKNSKNSRKMSSYMEIQSGIALSKLRNRMYYLSVIVTMAPLLGLLGTISGMISTFSVFNIEAGEPSAITGGVGEALIATAMGLCVAIIALSVHAYFSQRIENIVTDMEMCFSAAENSRIELARAAGVKGVIETSLHNENAAEGDEA</sequence>
<dbReference type="Pfam" id="PF01618">
    <property type="entry name" value="MotA_ExbB"/>
    <property type="match status" value="1"/>
</dbReference>
<feature type="transmembrane region" description="Helical" evidence="9">
    <location>
        <begin position="16"/>
        <end position="33"/>
    </location>
</feature>
<evidence type="ECO:0000256" key="7">
    <source>
        <dbReference type="ARBA" id="ARBA00023136"/>
    </source>
</evidence>
<keyword evidence="5 8" id="KW-0653">Protein transport</keyword>
<evidence type="ECO:0000259" key="10">
    <source>
        <dbReference type="Pfam" id="PF01618"/>
    </source>
</evidence>
<keyword evidence="6 9" id="KW-1133">Transmembrane helix</keyword>
<keyword evidence="7 9" id="KW-0472">Membrane</keyword>
<name>A0ABN0DMP7_9FIRM</name>
<dbReference type="InterPro" id="IPR002898">
    <property type="entry name" value="MotA_ExbB_proton_chnl"/>
</dbReference>
<feature type="transmembrane region" description="Helical" evidence="9">
    <location>
        <begin position="158"/>
        <end position="179"/>
    </location>
</feature>
<evidence type="ECO:0000256" key="3">
    <source>
        <dbReference type="ARBA" id="ARBA00022475"/>
    </source>
</evidence>
<dbReference type="Proteomes" id="UP000003175">
    <property type="component" value="Unassembled WGS sequence"/>
</dbReference>
<comment type="caution">
    <text evidence="11">The sequence shown here is derived from an EMBL/GenBank/DDBJ whole genome shotgun (WGS) entry which is preliminary data.</text>
</comment>
<dbReference type="PANTHER" id="PTHR30625:SF15">
    <property type="entry name" value="BIOPOLYMER TRANSPORT PROTEIN EXBB"/>
    <property type="match status" value="1"/>
</dbReference>
<keyword evidence="12" id="KW-1185">Reference proteome</keyword>
<comment type="subcellular location">
    <subcellularLocation>
        <location evidence="1">Cell membrane</location>
        <topology evidence="1">Multi-pass membrane protein</topology>
    </subcellularLocation>
    <subcellularLocation>
        <location evidence="8">Membrane</location>
        <topology evidence="8">Multi-pass membrane protein</topology>
    </subcellularLocation>
</comment>
<evidence type="ECO:0000256" key="6">
    <source>
        <dbReference type="ARBA" id="ARBA00022989"/>
    </source>
</evidence>
<comment type="similarity">
    <text evidence="8">Belongs to the exbB/tolQ family.</text>
</comment>
<keyword evidence="4 9" id="KW-0812">Transmembrane</keyword>
<feature type="domain" description="MotA/TolQ/ExbB proton channel" evidence="10">
    <location>
        <begin position="76"/>
        <end position="192"/>
    </location>
</feature>